<feature type="DNA-binding region" description="OmpR/PhoB-type" evidence="3">
    <location>
        <begin position="4"/>
        <end position="100"/>
    </location>
</feature>
<dbReference type="InterPro" id="IPR016032">
    <property type="entry name" value="Sig_transdc_resp-reg_C-effctor"/>
</dbReference>
<keyword evidence="4" id="KW-1133">Transmembrane helix</keyword>
<protein>
    <recommendedName>
        <fullName evidence="5">OmpR/PhoB-type domain-containing protein</fullName>
    </recommendedName>
</protein>
<feature type="repeat" description="TPR" evidence="2">
    <location>
        <begin position="382"/>
        <end position="415"/>
    </location>
</feature>
<dbReference type="InterPro" id="IPR011990">
    <property type="entry name" value="TPR-like_helical_dom_sf"/>
</dbReference>
<dbReference type="PROSITE" id="PS51755">
    <property type="entry name" value="OMPR_PHOB"/>
    <property type="match status" value="1"/>
</dbReference>
<dbReference type="SUPFAM" id="SSF52964">
    <property type="entry name" value="TolB, N-terminal domain"/>
    <property type="match status" value="1"/>
</dbReference>
<dbReference type="PROSITE" id="PS50005">
    <property type="entry name" value="TPR"/>
    <property type="match status" value="1"/>
</dbReference>
<name>A0ABQ5WB07_9HYPH</name>
<dbReference type="CDD" id="cd00383">
    <property type="entry name" value="trans_reg_C"/>
    <property type="match status" value="1"/>
</dbReference>
<keyword evidence="4" id="KW-0812">Transmembrane</keyword>
<evidence type="ECO:0000313" key="6">
    <source>
        <dbReference type="EMBL" id="GLQ57022.1"/>
    </source>
</evidence>
<dbReference type="SUPFAM" id="SSF48452">
    <property type="entry name" value="TPR-like"/>
    <property type="match status" value="2"/>
</dbReference>
<feature type="transmembrane region" description="Helical" evidence="4">
    <location>
        <begin position="119"/>
        <end position="141"/>
    </location>
</feature>
<feature type="domain" description="OmpR/PhoB-type" evidence="5">
    <location>
        <begin position="4"/>
        <end position="100"/>
    </location>
</feature>
<evidence type="ECO:0000256" key="3">
    <source>
        <dbReference type="PROSITE-ProRule" id="PRU01091"/>
    </source>
</evidence>
<dbReference type="RefSeq" id="WP_284342398.1">
    <property type="nucleotide sequence ID" value="NZ_BSNS01000022.1"/>
</dbReference>
<dbReference type="EMBL" id="BSNS01000022">
    <property type="protein sequence ID" value="GLQ57022.1"/>
    <property type="molecule type" value="Genomic_DNA"/>
</dbReference>
<evidence type="ECO:0000256" key="1">
    <source>
        <dbReference type="ARBA" id="ARBA00023125"/>
    </source>
</evidence>
<evidence type="ECO:0000313" key="7">
    <source>
        <dbReference type="Proteomes" id="UP001156691"/>
    </source>
</evidence>
<dbReference type="InterPro" id="IPR036388">
    <property type="entry name" value="WH-like_DNA-bd_sf"/>
</dbReference>
<gene>
    <name evidence="6" type="ORF">GCM10010862_42810</name>
</gene>
<evidence type="ECO:0000259" key="5">
    <source>
        <dbReference type="PROSITE" id="PS51755"/>
    </source>
</evidence>
<keyword evidence="2" id="KW-0802">TPR repeat</keyword>
<dbReference type="InterPro" id="IPR001867">
    <property type="entry name" value="OmpR/PhoB-type_DNA-bd"/>
</dbReference>
<evidence type="ECO:0000256" key="2">
    <source>
        <dbReference type="PROSITE-ProRule" id="PRU00339"/>
    </source>
</evidence>
<proteinExistence type="predicted"/>
<keyword evidence="1 3" id="KW-0238">DNA-binding</keyword>
<keyword evidence="4" id="KW-0472">Membrane</keyword>
<dbReference type="Proteomes" id="UP001156691">
    <property type="component" value="Unassembled WGS sequence"/>
</dbReference>
<dbReference type="Pfam" id="PF00486">
    <property type="entry name" value="Trans_reg_C"/>
    <property type="match status" value="1"/>
</dbReference>
<accession>A0ABQ5WB07</accession>
<dbReference type="Gene3D" id="1.10.10.10">
    <property type="entry name" value="Winged helix-like DNA-binding domain superfamily/Winged helix DNA-binding domain"/>
    <property type="match status" value="1"/>
</dbReference>
<dbReference type="SUPFAM" id="SSF46894">
    <property type="entry name" value="C-terminal effector domain of the bipartite response regulators"/>
    <property type="match status" value="1"/>
</dbReference>
<organism evidence="6 7">
    <name type="scientific">Devosia nitrariae</name>
    <dbReference type="NCBI Taxonomy" id="2071872"/>
    <lineage>
        <taxon>Bacteria</taxon>
        <taxon>Pseudomonadati</taxon>
        <taxon>Pseudomonadota</taxon>
        <taxon>Alphaproteobacteria</taxon>
        <taxon>Hyphomicrobiales</taxon>
        <taxon>Devosiaceae</taxon>
        <taxon>Devosia</taxon>
    </lineage>
</organism>
<dbReference type="Gene3D" id="1.25.40.10">
    <property type="entry name" value="Tetratricopeptide repeat domain"/>
    <property type="match status" value="2"/>
</dbReference>
<evidence type="ECO:0000256" key="4">
    <source>
        <dbReference type="SAM" id="Phobius"/>
    </source>
</evidence>
<sequence>MQDAEFYRFGDFVLDTARMALFRDGSQVELRPKAFETLLTLLRNAGRVVTKDELVASVWPSVIVNDDALAQCVRDIRKALDDPGQTYIRTVPRRGYMFASPVETGAGGPVPVARRRLSWWLTGAVAVVAALAVAVVLTRAWTEPEAPGLALFDRNPRLTIAVLPFRNDSGSETDAWVGAGLAEDILTGLARFGDLTVISRNSSFRDAEADPVDIGRQLNADLVLQGSVRQTGDTLRLSLQLVDPDSGTYRWVGRYEERLANFFTLQDTVTQEIAYRLALGARDAVVTRVQGKPPEQLAAYELVLRGRNLWRRFTREDTLHALDLAERAVEMDPGYAVAWELLAQVLLQLYIQPYNEQGGDPATLACAREAAERAVALDPGYAAGQATLGAMLFRTGAYDTSIAILEEALRLNPNDAGAITSYANILGVAGLNRESLRAWDEVERLDPLGPPLIHALRSRSYVLLGEFAQARAEARACVGKAPGLPVCHLYLVITAQASGETEAARQAAEGLLALNPQFSISEHFARTVYRNPQDPETLAAYLRAAGLPE</sequence>
<dbReference type="Gene3D" id="3.40.50.10070">
    <property type="entry name" value="TolB, N-terminal domain"/>
    <property type="match status" value="1"/>
</dbReference>
<comment type="caution">
    <text evidence="6">The sequence shown here is derived from an EMBL/GenBank/DDBJ whole genome shotgun (WGS) entry which is preliminary data.</text>
</comment>
<dbReference type="SMART" id="SM00862">
    <property type="entry name" value="Trans_reg_C"/>
    <property type="match status" value="1"/>
</dbReference>
<keyword evidence="7" id="KW-1185">Reference proteome</keyword>
<reference evidence="7" key="1">
    <citation type="journal article" date="2019" name="Int. J. Syst. Evol. Microbiol.">
        <title>The Global Catalogue of Microorganisms (GCM) 10K type strain sequencing project: providing services to taxonomists for standard genome sequencing and annotation.</title>
        <authorList>
            <consortium name="The Broad Institute Genomics Platform"/>
            <consortium name="The Broad Institute Genome Sequencing Center for Infectious Disease"/>
            <person name="Wu L."/>
            <person name="Ma J."/>
        </authorList>
    </citation>
    <scope>NUCLEOTIDE SEQUENCE [LARGE SCALE GENOMIC DNA]</scope>
    <source>
        <strain evidence="7">NBRC 112416</strain>
    </source>
</reference>
<dbReference type="InterPro" id="IPR019734">
    <property type="entry name" value="TPR_rpt"/>
</dbReference>